<accession>A0ABX8B9N2</accession>
<dbReference type="EC" id="1.14.16.1" evidence="9"/>
<dbReference type="InterPro" id="IPR036951">
    <property type="entry name" value="ArAA_hydroxylase_sf"/>
</dbReference>
<dbReference type="GO" id="GO:0004505">
    <property type="term" value="F:phenylalanine 4-monooxygenase activity"/>
    <property type="evidence" value="ECO:0007669"/>
    <property type="project" value="UniProtKB-EC"/>
</dbReference>
<dbReference type="EMBL" id="CP072648">
    <property type="protein sequence ID" value="QUW03588.1"/>
    <property type="molecule type" value="Genomic_DNA"/>
</dbReference>
<feature type="domain" description="Biopterin-dependent aromatic amino acid hydroxylase family profile" evidence="8">
    <location>
        <begin position="1"/>
        <end position="287"/>
    </location>
</feature>
<feature type="compositionally biased region" description="Pro residues" evidence="7">
    <location>
        <begin position="24"/>
        <end position="33"/>
    </location>
</feature>
<organism evidence="9 10">
    <name type="scientific">Chloracidobacterium validum</name>
    <dbReference type="NCBI Taxonomy" id="2821543"/>
    <lineage>
        <taxon>Bacteria</taxon>
        <taxon>Pseudomonadati</taxon>
        <taxon>Acidobacteriota</taxon>
        <taxon>Terriglobia</taxon>
        <taxon>Terriglobales</taxon>
        <taxon>Acidobacteriaceae</taxon>
        <taxon>Chloracidobacterium</taxon>
    </lineage>
</organism>
<sequence length="287" mass="32319">MSATAVLQPLPQKLSTEVVFKAKPSPPLAPSPSPEGTIGRDIRPPVYAPVQHETWRRLYDRQAAAILGRVCDEYLAGRDKLRYERERVPHLADLSERLRACTGWQCVRVEGYVPEATFFLLLAQQLFPCTDFLRHPTELEYTPAPDMFHDLMGHLPMITNPRFASFFHKFGLAGIHARNEADTLKLGRIYWYTVEFGLINPTAHAGRDRDPGLTKIYGAGISSSVGEIEYALSDRVKKIPFDIEQVTETPVEIHHMQEQLFEIASFDELEQSFAAWAAAQGLTPAQS</sequence>
<reference evidence="9 10" key="1">
    <citation type="submission" date="2021-03" db="EMBL/GenBank/DDBJ databases">
        <title>Genomic and phenotypic characterization of Chloracidobacterium isolates provides evidence for multiple species.</title>
        <authorList>
            <person name="Saini M.K."/>
            <person name="Costas A.M.G."/>
            <person name="Tank M."/>
            <person name="Bryant D.A."/>
        </authorList>
    </citation>
    <scope>NUCLEOTIDE SEQUENCE [LARGE SCALE GENOMIC DNA]</scope>
    <source>
        <strain evidence="9 10">BV2-C</strain>
    </source>
</reference>
<dbReference type="Pfam" id="PF00351">
    <property type="entry name" value="Biopterin_H"/>
    <property type="match status" value="1"/>
</dbReference>
<dbReference type="SUPFAM" id="SSF56534">
    <property type="entry name" value="Aromatic aminoacid monoxygenases, catalytic and oligomerization domains"/>
    <property type="match status" value="1"/>
</dbReference>
<evidence type="ECO:0000313" key="9">
    <source>
        <dbReference type="EMBL" id="QUW03588.1"/>
    </source>
</evidence>
<dbReference type="PANTHER" id="PTHR11473:SF24">
    <property type="entry name" value="PHENYLALANINE-4-HYDROXYLASE"/>
    <property type="match status" value="1"/>
</dbReference>
<evidence type="ECO:0000256" key="5">
    <source>
        <dbReference type="ARBA" id="ARBA00023004"/>
    </source>
</evidence>
<dbReference type="InterPro" id="IPR001273">
    <property type="entry name" value="ArAA_hydroxylase"/>
</dbReference>
<dbReference type="PROSITE" id="PS51410">
    <property type="entry name" value="BH4_AAA_HYDROXYL_2"/>
    <property type="match status" value="1"/>
</dbReference>
<dbReference type="InterPro" id="IPR036329">
    <property type="entry name" value="Aro-AA_hydroxylase_C_sf"/>
</dbReference>
<gene>
    <name evidence="9" type="ORF">J8C06_03900</name>
</gene>
<name>A0ABX8B9N2_9BACT</name>
<comment type="cofactor">
    <cofactor evidence="1">
        <name>Fe(2+)</name>
        <dbReference type="ChEBI" id="CHEBI:29033"/>
    </cofactor>
</comment>
<keyword evidence="4 9" id="KW-0560">Oxidoreductase</keyword>
<dbReference type="Proteomes" id="UP000676506">
    <property type="component" value="Chromosome 1"/>
</dbReference>
<dbReference type="RefSeq" id="WP_211429478.1">
    <property type="nucleotide sequence ID" value="NZ_CP072648.1"/>
</dbReference>
<dbReference type="Gene3D" id="1.10.800.10">
    <property type="entry name" value="Aromatic amino acid hydroxylase"/>
    <property type="match status" value="1"/>
</dbReference>
<evidence type="ECO:0000256" key="4">
    <source>
        <dbReference type="ARBA" id="ARBA00023002"/>
    </source>
</evidence>
<evidence type="ECO:0000256" key="2">
    <source>
        <dbReference type="ARBA" id="ARBA00009712"/>
    </source>
</evidence>
<keyword evidence="10" id="KW-1185">Reference proteome</keyword>
<dbReference type="PROSITE" id="PS00367">
    <property type="entry name" value="BH4_AAA_HYDROXYL_1"/>
    <property type="match status" value="1"/>
</dbReference>
<dbReference type="CDD" id="cd00361">
    <property type="entry name" value="arom_aa_hydroxylase"/>
    <property type="match status" value="1"/>
</dbReference>
<proteinExistence type="inferred from homology"/>
<evidence type="ECO:0000259" key="8">
    <source>
        <dbReference type="PROSITE" id="PS51410"/>
    </source>
</evidence>
<dbReference type="PANTHER" id="PTHR11473">
    <property type="entry name" value="AROMATIC AMINO ACID HYDROXYLASE"/>
    <property type="match status" value="1"/>
</dbReference>
<protein>
    <submittedName>
        <fullName evidence="9">Phenylalanine 4-monooxygenase</fullName>
        <ecNumber evidence="9">1.14.16.1</ecNumber>
    </submittedName>
</protein>
<evidence type="ECO:0000256" key="1">
    <source>
        <dbReference type="ARBA" id="ARBA00001954"/>
    </source>
</evidence>
<evidence type="ECO:0000256" key="6">
    <source>
        <dbReference type="ARBA" id="ARBA00023033"/>
    </source>
</evidence>
<keyword evidence="6" id="KW-0503">Monooxygenase</keyword>
<keyword evidence="3" id="KW-0479">Metal-binding</keyword>
<dbReference type="InterPro" id="IPR018301">
    <property type="entry name" value="ArAA_hydroxylase_Fe/CU_BS"/>
</dbReference>
<keyword evidence="5" id="KW-0408">Iron</keyword>
<dbReference type="NCBIfam" id="NF008877">
    <property type="entry name" value="PRK11913.1-2"/>
    <property type="match status" value="1"/>
</dbReference>
<feature type="region of interest" description="Disordered" evidence="7">
    <location>
        <begin position="22"/>
        <end position="43"/>
    </location>
</feature>
<comment type="similarity">
    <text evidence="2">Belongs to the biopterin-dependent aromatic amino acid hydroxylase family.</text>
</comment>
<dbReference type="InterPro" id="IPR019774">
    <property type="entry name" value="Aromatic-AA_hydroxylase_C"/>
</dbReference>
<evidence type="ECO:0000256" key="3">
    <source>
        <dbReference type="ARBA" id="ARBA00022723"/>
    </source>
</evidence>
<evidence type="ECO:0000256" key="7">
    <source>
        <dbReference type="SAM" id="MobiDB-lite"/>
    </source>
</evidence>
<evidence type="ECO:0000313" key="10">
    <source>
        <dbReference type="Proteomes" id="UP000676506"/>
    </source>
</evidence>
<dbReference type="PRINTS" id="PR00372">
    <property type="entry name" value="FYWHYDRXLASE"/>
</dbReference>